<evidence type="ECO:0000313" key="1">
    <source>
        <dbReference type="EMBL" id="NKZ10512.1"/>
    </source>
</evidence>
<dbReference type="AlphaFoldDB" id="A0A7X6MP72"/>
<organism evidence="1 2">
    <name type="scientific">Mycolicibacterium septicum DSM 44393</name>
    <dbReference type="NCBI Taxonomy" id="1341646"/>
    <lineage>
        <taxon>Bacteria</taxon>
        <taxon>Bacillati</taxon>
        <taxon>Actinomycetota</taxon>
        <taxon>Actinomycetes</taxon>
        <taxon>Mycobacteriales</taxon>
        <taxon>Mycobacteriaceae</taxon>
        <taxon>Mycolicibacterium</taxon>
    </lineage>
</organism>
<dbReference type="EMBL" id="JAAXPJ010000002">
    <property type="protein sequence ID" value="NKZ10512.1"/>
    <property type="molecule type" value="Genomic_DNA"/>
</dbReference>
<reference evidence="1 2" key="1">
    <citation type="submission" date="2020-04" db="EMBL/GenBank/DDBJ databases">
        <title>MicrobeNet Type strains.</title>
        <authorList>
            <person name="Nicholson A.C."/>
        </authorList>
    </citation>
    <scope>NUCLEOTIDE SEQUENCE [LARGE SCALE GENOMIC DNA]</scope>
    <source>
        <strain evidence="1 2">ATCC 700731</strain>
    </source>
</reference>
<name>A0A7X6MP72_9MYCO</name>
<protein>
    <submittedName>
        <fullName evidence="1">Uncharacterized protein</fullName>
    </submittedName>
</protein>
<evidence type="ECO:0000313" key="2">
    <source>
        <dbReference type="Proteomes" id="UP000518188"/>
    </source>
</evidence>
<comment type="caution">
    <text evidence="1">The sequence shown here is derived from an EMBL/GenBank/DDBJ whole genome shotgun (WGS) entry which is preliminary data.</text>
</comment>
<accession>A0A7X6MP72</accession>
<dbReference type="Proteomes" id="UP000518188">
    <property type="component" value="Unassembled WGS sequence"/>
</dbReference>
<proteinExistence type="predicted"/>
<gene>
    <name evidence="1" type="ORF">HGA11_05935</name>
</gene>
<sequence>MADKLLLRGTNLRYVLTMQLLQHGAQSVADLVDALEDQGFTTAGRPSKAISDALRWEMNHGRVYRIRHGRYRPAEMPRSTEYRIRNRVLELRAAAADRAA</sequence>
<dbReference type="RefSeq" id="WP_044514492.1">
    <property type="nucleotide sequence ID" value="NZ_HG322951.1"/>
</dbReference>